<dbReference type="EMBL" id="CP115859">
    <property type="protein sequence ID" value="WBV60238.1"/>
    <property type="molecule type" value="Genomic_DNA"/>
</dbReference>
<sequence>MSTRSTLFLTSDNEHCYYECSSQHRDDEGNFIGYDIELEIDKKNVSNFYEDEEGYSITIPPGSEIYSLIERMDIEHPKPVEQPTRAELIRDLKIVKKQNAELLEKLTLLKERLERLDRNTN</sequence>
<accession>A0ABY7QLY4</accession>
<organism evidence="2 3">
    <name type="scientific">Chryseobacterium camelliae</name>
    <dbReference type="NCBI Taxonomy" id="1265445"/>
    <lineage>
        <taxon>Bacteria</taxon>
        <taxon>Pseudomonadati</taxon>
        <taxon>Bacteroidota</taxon>
        <taxon>Flavobacteriia</taxon>
        <taxon>Flavobacteriales</taxon>
        <taxon>Weeksellaceae</taxon>
        <taxon>Chryseobacterium group</taxon>
        <taxon>Chryseobacterium</taxon>
    </lineage>
</organism>
<gene>
    <name evidence="2" type="ORF">PFY12_14515</name>
</gene>
<evidence type="ECO:0000313" key="3">
    <source>
        <dbReference type="Proteomes" id="UP001210978"/>
    </source>
</evidence>
<feature type="coiled-coil region" evidence="1">
    <location>
        <begin position="85"/>
        <end position="119"/>
    </location>
</feature>
<dbReference type="RefSeq" id="WP_271148574.1">
    <property type="nucleotide sequence ID" value="NZ_CP115859.1"/>
</dbReference>
<proteinExistence type="predicted"/>
<dbReference type="Proteomes" id="UP001210978">
    <property type="component" value="Chromosome"/>
</dbReference>
<name>A0ABY7QLY4_9FLAO</name>
<reference evidence="2 3" key="1">
    <citation type="submission" date="2023-01" db="EMBL/GenBank/DDBJ databases">
        <title>Complete genome of Chryseobacterium camelliae VAN22-5A.</title>
        <authorList>
            <person name="Zong G."/>
            <person name="Cao G."/>
        </authorList>
    </citation>
    <scope>NUCLEOTIDE SEQUENCE [LARGE SCALE GENOMIC DNA]</scope>
    <source>
        <strain evidence="2 3">VAN22-5A</strain>
    </source>
</reference>
<keyword evidence="1" id="KW-0175">Coiled coil</keyword>
<protein>
    <submittedName>
        <fullName evidence="2">Uncharacterized protein</fullName>
    </submittedName>
</protein>
<keyword evidence="3" id="KW-1185">Reference proteome</keyword>
<evidence type="ECO:0000313" key="2">
    <source>
        <dbReference type="EMBL" id="WBV60238.1"/>
    </source>
</evidence>
<evidence type="ECO:0000256" key="1">
    <source>
        <dbReference type="SAM" id="Coils"/>
    </source>
</evidence>